<reference evidence="8 9" key="1">
    <citation type="submission" date="2017-10" db="EMBL/GenBank/DDBJ databases">
        <title>Sequencing the genomes of 1000 actinobacteria strains.</title>
        <authorList>
            <person name="Klenk H.-P."/>
        </authorList>
    </citation>
    <scope>NUCLEOTIDE SEQUENCE [LARGE SCALE GENOMIC DNA]</scope>
    <source>
        <strain evidence="8 9">DSM 21838</strain>
    </source>
</reference>
<dbReference type="GO" id="GO:0003677">
    <property type="term" value="F:DNA binding"/>
    <property type="evidence" value="ECO:0007669"/>
    <property type="project" value="UniProtKB-KW"/>
</dbReference>
<dbReference type="InterPro" id="IPR016032">
    <property type="entry name" value="Sig_transdc_resp-reg_C-effctor"/>
</dbReference>
<keyword evidence="9" id="KW-1185">Reference proteome</keyword>
<dbReference type="InterPro" id="IPR000792">
    <property type="entry name" value="Tscrpt_reg_LuxR_C"/>
</dbReference>
<dbReference type="AlphaFoldDB" id="A0A2A9EHD2"/>
<name>A0A2A9EHD2_9MICO</name>
<dbReference type="InterPro" id="IPR058245">
    <property type="entry name" value="NreC/VraR/RcsB-like_REC"/>
</dbReference>
<dbReference type="SMART" id="SM00421">
    <property type="entry name" value="HTH_LUXR"/>
    <property type="match status" value="1"/>
</dbReference>
<evidence type="ECO:0000256" key="4">
    <source>
        <dbReference type="ARBA" id="ARBA00023163"/>
    </source>
</evidence>
<keyword evidence="4" id="KW-0804">Transcription</keyword>
<evidence type="ECO:0000259" key="6">
    <source>
        <dbReference type="PROSITE" id="PS50043"/>
    </source>
</evidence>
<dbReference type="SMART" id="SM00448">
    <property type="entry name" value="REC"/>
    <property type="match status" value="1"/>
</dbReference>
<evidence type="ECO:0000256" key="5">
    <source>
        <dbReference type="PROSITE-ProRule" id="PRU00169"/>
    </source>
</evidence>
<dbReference type="CDD" id="cd17535">
    <property type="entry name" value="REC_NarL-like"/>
    <property type="match status" value="1"/>
</dbReference>
<dbReference type="InterPro" id="IPR011006">
    <property type="entry name" value="CheY-like_superfamily"/>
</dbReference>
<evidence type="ECO:0000256" key="3">
    <source>
        <dbReference type="ARBA" id="ARBA00023125"/>
    </source>
</evidence>
<dbReference type="InterPro" id="IPR001789">
    <property type="entry name" value="Sig_transdc_resp-reg_receiver"/>
</dbReference>
<keyword evidence="3" id="KW-0238">DNA-binding</keyword>
<dbReference type="PROSITE" id="PS00622">
    <property type="entry name" value="HTH_LUXR_1"/>
    <property type="match status" value="1"/>
</dbReference>
<dbReference type="SUPFAM" id="SSF46894">
    <property type="entry name" value="C-terminal effector domain of the bipartite response regulators"/>
    <property type="match status" value="1"/>
</dbReference>
<dbReference type="Pfam" id="PF00196">
    <property type="entry name" value="GerE"/>
    <property type="match status" value="1"/>
</dbReference>
<evidence type="ECO:0000313" key="9">
    <source>
        <dbReference type="Proteomes" id="UP000222106"/>
    </source>
</evidence>
<dbReference type="PROSITE" id="PS50043">
    <property type="entry name" value="HTH_LUXR_2"/>
    <property type="match status" value="1"/>
</dbReference>
<dbReference type="GO" id="GO:0000160">
    <property type="term" value="P:phosphorelay signal transduction system"/>
    <property type="evidence" value="ECO:0007669"/>
    <property type="project" value="InterPro"/>
</dbReference>
<protein>
    <submittedName>
        <fullName evidence="8">LuxR family two component transcriptional regulator</fullName>
    </submittedName>
</protein>
<dbReference type="OrthoDB" id="9808843at2"/>
<dbReference type="GO" id="GO:0006355">
    <property type="term" value="P:regulation of DNA-templated transcription"/>
    <property type="evidence" value="ECO:0007669"/>
    <property type="project" value="InterPro"/>
</dbReference>
<organism evidence="8 9">
    <name type="scientific">Georgenia soli</name>
    <dbReference type="NCBI Taxonomy" id="638953"/>
    <lineage>
        <taxon>Bacteria</taxon>
        <taxon>Bacillati</taxon>
        <taxon>Actinomycetota</taxon>
        <taxon>Actinomycetes</taxon>
        <taxon>Micrococcales</taxon>
        <taxon>Bogoriellaceae</taxon>
        <taxon>Georgenia</taxon>
    </lineage>
</organism>
<dbReference type="CDD" id="cd06170">
    <property type="entry name" value="LuxR_C_like"/>
    <property type="match status" value="1"/>
</dbReference>
<feature type="domain" description="HTH luxR-type" evidence="6">
    <location>
        <begin position="142"/>
        <end position="207"/>
    </location>
</feature>
<dbReference type="PROSITE" id="PS50110">
    <property type="entry name" value="RESPONSE_REGULATORY"/>
    <property type="match status" value="1"/>
</dbReference>
<evidence type="ECO:0000256" key="1">
    <source>
        <dbReference type="ARBA" id="ARBA00022553"/>
    </source>
</evidence>
<accession>A0A2A9EHD2</accession>
<keyword evidence="1 5" id="KW-0597">Phosphoprotein</keyword>
<comment type="caution">
    <text evidence="8">The sequence shown here is derived from an EMBL/GenBank/DDBJ whole genome shotgun (WGS) entry which is preliminary data.</text>
</comment>
<dbReference type="EMBL" id="PDJI01000004">
    <property type="protein sequence ID" value="PFG38467.1"/>
    <property type="molecule type" value="Genomic_DNA"/>
</dbReference>
<keyword evidence="2" id="KW-0805">Transcription regulation</keyword>
<gene>
    <name evidence="8" type="ORF">ATJ97_0945</name>
</gene>
<feature type="domain" description="Response regulatory" evidence="7">
    <location>
        <begin position="6"/>
        <end position="124"/>
    </location>
</feature>
<dbReference type="Proteomes" id="UP000222106">
    <property type="component" value="Unassembled WGS sequence"/>
</dbReference>
<dbReference type="PANTHER" id="PTHR43214:SF24">
    <property type="entry name" value="TRANSCRIPTIONAL REGULATORY PROTEIN NARL-RELATED"/>
    <property type="match status" value="1"/>
</dbReference>
<dbReference type="PRINTS" id="PR00038">
    <property type="entry name" value="HTHLUXR"/>
</dbReference>
<sequence length="211" mass="21890">MSGPVRVVIVDDHPVVRAGLRAVLEAREDIAVVADHARGEDLLAALGEGAGCDVVLMDLQLGRDALGGVEVTRRVRAAGGPPVVVLTTYDSDADIVAALDAGASGYLLKDAPTGDLVDAVRAAAAGRTALGPAVQERLVDRLRSPATTLTAREVEVLERLAHGDSNEAIAAALFLSRATVKTHLVHIYDKLGVSSRTAAVAQARARGILRT</sequence>
<dbReference type="Gene3D" id="3.40.50.2300">
    <property type="match status" value="1"/>
</dbReference>
<evidence type="ECO:0000313" key="8">
    <source>
        <dbReference type="EMBL" id="PFG38467.1"/>
    </source>
</evidence>
<dbReference type="RefSeq" id="WP_098482731.1">
    <property type="nucleotide sequence ID" value="NZ_PDJI01000004.1"/>
</dbReference>
<dbReference type="InterPro" id="IPR039420">
    <property type="entry name" value="WalR-like"/>
</dbReference>
<dbReference type="PANTHER" id="PTHR43214">
    <property type="entry name" value="TWO-COMPONENT RESPONSE REGULATOR"/>
    <property type="match status" value="1"/>
</dbReference>
<dbReference type="SUPFAM" id="SSF52172">
    <property type="entry name" value="CheY-like"/>
    <property type="match status" value="1"/>
</dbReference>
<dbReference type="Pfam" id="PF00072">
    <property type="entry name" value="Response_reg"/>
    <property type="match status" value="1"/>
</dbReference>
<evidence type="ECO:0000256" key="2">
    <source>
        <dbReference type="ARBA" id="ARBA00023015"/>
    </source>
</evidence>
<feature type="modified residue" description="4-aspartylphosphate" evidence="5">
    <location>
        <position position="58"/>
    </location>
</feature>
<proteinExistence type="predicted"/>
<evidence type="ECO:0000259" key="7">
    <source>
        <dbReference type="PROSITE" id="PS50110"/>
    </source>
</evidence>